<proteinExistence type="predicted"/>
<evidence type="ECO:0000256" key="1">
    <source>
        <dbReference type="SAM" id="MobiDB-lite"/>
    </source>
</evidence>
<protein>
    <submittedName>
        <fullName evidence="2">Uncharacterized protein</fullName>
    </submittedName>
</protein>
<dbReference type="Proteomes" id="UP000694892">
    <property type="component" value="Chromosome 1S"/>
</dbReference>
<feature type="region of interest" description="Disordered" evidence="1">
    <location>
        <begin position="1"/>
        <end position="28"/>
    </location>
</feature>
<dbReference type="EMBL" id="CM004467">
    <property type="protein sequence ID" value="OCT97401.1"/>
    <property type="molecule type" value="Genomic_DNA"/>
</dbReference>
<sequence>MGQDGVGIDLEHTESMGQDGAGVNREHSKRIVQDGVGIDRTRLGIECRRTGAEGLYSEGLEQNDWSK</sequence>
<evidence type="ECO:0000313" key="2">
    <source>
        <dbReference type="EMBL" id="OCT97401.1"/>
    </source>
</evidence>
<organism evidence="2 3">
    <name type="scientific">Xenopus laevis</name>
    <name type="common">African clawed frog</name>
    <dbReference type="NCBI Taxonomy" id="8355"/>
    <lineage>
        <taxon>Eukaryota</taxon>
        <taxon>Metazoa</taxon>
        <taxon>Chordata</taxon>
        <taxon>Craniata</taxon>
        <taxon>Vertebrata</taxon>
        <taxon>Euteleostomi</taxon>
        <taxon>Amphibia</taxon>
        <taxon>Batrachia</taxon>
        <taxon>Anura</taxon>
        <taxon>Pipoidea</taxon>
        <taxon>Pipidae</taxon>
        <taxon>Xenopodinae</taxon>
        <taxon>Xenopus</taxon>
        <taxon>Xenopus</taxon>
    </lineage>
</organism>
<dbReference type="AlphaFoldDB" id="A0A974DUU8"/>
<evidence type="ECO:0000313" key="3">
    <source>
        <dbReference type="Proteomes" id="UP000694892"/>
    </source>
</evidence>
<accession>A0A974DUU8</accession>
<reference evidence="3" key="1">
    <citation type="journal article" date="2016" name="Nature">
        <title>Genome evolution in the allotetraploid frog Xenopus laevis.</title>
        <authorList>
            <person name="Session A.M."/>
            <person name="Uno Y."/>
            <person name="Kwon T."/>
            <person name="Chapman J.A."/>
            <person name="Toyoda A."/>
            <person name="Takahashi S."/>
            <person name="Fukui A."/>
            <person name="Hikosaka A."/>
            <person name="Suzuki A."/>
            <person name="Kondo M."/>
            <person name="van Heeringen S.J."/>
            <person name="Quigley I."/>
            <person name="Heinz S."/>
            <person name="Ogino H."/>
            <person name="Ochi H."/>
            <person name="Hellsten U."/>
            <person name="Lyons J.B."/>
            <person name="Simakov O."/>
            <person name="Putnam N."/>
            <person name="Stites J."/>
            <person name="Kuroki Y."/>
            <person name="Tanaka T."/>
            <person name="Michiue T."/>
            <person name="Watanabe M."/>
            <person name="Bogdanovic O."/>
            <person name="Lister R."/>
            <person name="Georgiou G."/>
            <person name="Paranjpe S.S."/>
            <person name="van Kruijsbergen I."/>
            <person name="Shu S."/>
            <person name="Carlson J."/>
            <person name="Kinoshita T."/>
            <person name="Ohta Y."/>
            <person name="Mawaribuchi S."/>
            <person name="Jenkins J."/>
            <person name="Grimwood J."/>
            <person name="Schmutz J."/>
            <person name="Mitros T."/>
            <person name="Mozaffari S.V."/>
            <person name="Suzuki Y."/>
            <person name="Haramoto Y."/>
            <person name="Yamamoto T.S."/>
            <person name="Takagi C."/>
            <person name="Heald R."/>
            <person name="Miller K."/>
            <person name="Haudenschild C."/>
            <person name="Kitzman J."/>
            <person name="Nakayama T."/>
            <person name="Izutsu Y."/>
            <person name="Robert J."/>
            <person name="Fortriede J."/>
            <person name="Burns K."/>
            <person name="Lotay V."/>
            <person name="Karimi K."/>
            <person name="Yasuoka Y."/>
            <person name="Dichmann D.S."/>
            <person name="Flajnik M.F."/>
            <person name="Houston D.W."/>
            <person name="Shendure J."/>
            <person name="DuPasquier L."/>
            <person name="Vize P.D."/>
            <person name="Zorn A.M."/>
            <person name="Ito M."/>
            <person name="Marcotte E.M."/>
            <person name="Wallingford J.B."/>
            <person name="Ito Y."/>
            <person name="Asashima M."/>
            <person name="Ueno N."/>
            <person name="Matsuda Y."/>
            <person name="Veenstra G.J."/>
            <person name="Fujiyama A."/>
            <person name="Harland R.M."/>
            <person name="Taira M."/>
            <person name="Rokhsar D.S."/>
        </authorList>
    </citation>
    <scope>NUCLEOTIDE SEQUENCE [LARGE SCALE GENOMIC DNA]</scope>
    <source>
        <strain evidence="3">J</strain>
    </source>
</reference>
<name>A0A974DUU8_XENLA</name>
<gene>
    <name evidence="2" type="ORF">XELAEV_18009625mg</name>
</gene>